<sequence length="151" mass="16381">MVAPRQLERLFDLRTVRRNIRGGLITKERYEEWLKTLPDATDNVATVSFDEEEREARRQAPRFPVISPTRPLVSAPFDDDDEDDDYDDEDEDVDGDEAGAEAEAEAEAGAEAEAEAEAEEASEAPAAADEAASEDDAAPAGEPEAPTGDEG</sequence>
<accession>A0ABT5AX99</accession>
<keyword evidence="3" id="KW-1185">Reference proteome</keyword>
<protein>
    <submittedName>
        <fullName evidence="2">Uncharacterized protein</fullName>
    </submittedName>
</protein>
<comment type="caution">
    <text evidence="2">The sequence shown here is derived from an EMBL/GenBank/DDBJ whole genome shotgun (WGS) entry which is preliminary data.</text>
</comment>
<reference evidence="2 3" key="1">
    <citation type="submission" date="2022-11" db="EMBL/GenBank/DDBJ databases">
        <title>Minimal conservation of predation-associated metabolite biosynthetic gene clusters underscores biosynthetic potential of Myxococcota including descriptions for ten novel species: Archangium lansinium sp. nov., Myxococcus landrumus sp. nov., Nannocystis bai.</title>
        <authorList>
            <person name="Ahearne A."/>
            <person name="Stevens C."/>
            <person name="Dowd S."/>
        </authorList>
    </citation>
    <scope>NUCLEOTIDE SEQUENCE [LARGE SCALE GENOMIC DNA]</scope>
    <source>
        <strain evidence="2 3">NCELM</strain>
    </source>
</reference>
<evidence type="ECO:0000256" key="1">
    <source>
        <dbReference type="SAM" id="MobiDB-lite"/>
    </source>
</evidence>
<evidence type="ECO:0000313" key="3">
    <source>
        <dbReference type="Proteomes" id="UP001217838"/>
    </source>
</evidence>
<organism evidence="2 3">
    <name type="scientific">Nannocystis radixulma</name>
    <dbReference type="NCBI Taxonomy" id="2995305"/>
    <lineage>
        <taxon>Bacteria</taxon>
        <taxon>Pseudomonadati</taxon>
        <taxon>Myxococcota</taxon>
        <taxon>Polyangia</taxon>
        <taxon>Nannocystales</taxon>
        <taxon>Nannocystaceae</taxon>
        <taxon>Nannocystis</taxon>
    </lineage>
</organism>
<feature type="region of interest" description="Disordered" evidence="1">
    <location>
        <begin position="48"/>
        <end position="151"/>
    </location>
</feature>
<dbReference type="RefSeq" id="WP_271993513.1">
    <property type="nucleotide sequence ID" value="NZ_JAQNDN010000001.1"/>
</dbReference>
<dbReference type="Proteomes" id="UP001217838">
    <property type="component" value="Unassembled WGS sequence"/>
</dbReference>
<gene>
    <name evidence="2" type="ORF">POL58_00095</name>
</gene>
<name>A0ABT5AX99_9BACT</name>
<feature type="compositionally biased region" description="Acidic residues" evidence="1">
    <location>
        <begin position="77"/>
        <end position="122"/>
    </location>
</feature>
<feature type="compositionally biased region" description="Low complexity" evidence="1">
    <location>
        <begin position="138"/>
        <end position="151"/>
    </location>
</feature>
<dbReference type="EMBL" id="JAQNDN010000001">
    <property type="protein sequence ID" value="MDC0666108.1"/>
    <property type="molecule type" value="Genomic_DNA"/>
</dbReference>
<proteinExistence type="predicted"/>
<evidence type="ECO:0000313" key="2">
    <source>
        <dbReference type="EMBL" id="MDC0666108.1"/>
    </source>
</evidence>